<name>A0AA86MWW5_9BACT</name>
<keyword evidence="2" id="KW-0546">Nucleotide metabolism</keyword>
<dbReference type="Gene3D" id="2.70.40.10">
    <property type="match status" value="1"/>
</dbReference>
<evidence type="ECO:0000313" key="5">
    <source>
        <dbReference type="Proteomes" id="UP001179121"/>
    </source>
</evidence>
<protein>
    <submittedName>
        <fullName evidence="4">Deoxycytidine triphosphate deaminase</fullName>
    </submittedName>
</protein>
<dbReference type="GO" id="GO:0008829">
    <property type="term" value="F:dCTP deaminase activity"/>
    <property type="evidence" value="ECO:0007669"/>
    <property type="project" value="InterPro"/>
</dbReference>
<dbReference type="Proteomes" id="UP001179121">
    <property type="component" value="Chromosome"/>
</dbReference>
<dbReference type="KEGG" id="nti:DNFV4_00798"/>
<sequence>MELPESYKQPKPEVKEEDFWLDPDKDSPAGLLLSDRIKFYREKVNLIYPFDEKFLEPASYTLHAGGEYLIHDESGKRISGVLGAAGKVIIPPNGLIYIRFLEEVNIPHYMIARFNLRVKQVYRGLLLGTGPQVDPGFRGHLGCPLHNFTNEEKAIEFFEKLVTIDFEKTTPLGQKYFADKNPEKLGAQDFGQMRHGLITVTGLSNYPCKIYNKEQDRPLRDYLPQGESVQSSVFELQTEVKHLRDEVKEFGSTIQRYRNIGIWSLIGTALTLVGGLVTLDLYLHQSLESKYLNLETNFFSGYMNLKDNYQNIKDSISEINKTLGHLEAVKDISITARGESATSSMAKESPKLKEQSTKANSGKKQAGRD</sequence>
<accession>A0AA86MWW5</accession>
<dbReference type="AlphaFoldDB" id="A0AA86MWW5"/>
<organism evidence="4 5">
    <name type="scientific">Nitrospira tepida</name>
    <dbReference type="NCBI Taxonomy" id="2973512"/>
    <lineage>
        <taxon>Bacteria</taxon>
        <taxon>Pseudomonadati</taxon>
        <taxon>Nitrospirota</taxon>
        <taxon>Nitrospiria</taxon>
        <taxon>Nitrospirales</taxon>
        <taxon>Nitrospiraceae</taxon>
        <taxon>Nitrospira</taxon>
    </lineage>
</organism>
<dbReference type="InterPro" id="IPR011962">
    <property type="entry name" value="dCTP_deaminase"/>
</dbReference>
<evidence type="ECO:0000256" key="3">
    <source>
        <dbReference type="SAM" id="MobiDB-lite"/>
    </source>
</evidence>
<keyword evidence="1" id="KW-0378">Hydrolase</keyword>
<dbReference type="SUPFAM" id="SSF51283">
    <property type="entry name" value="dUTPase-like"/>
    <property type="match status" value="1"/>
</dbReference>
<evidence type="ECO:0000313" key="4">
    <source>
        <dbReference type="EMBL" id="CAI4030370.1"/>
    </source>
</evidence>
<dbReference type="CDD" id="cd07557">
    <property type="entry name" value="trimeric_dUTPase"/>
    <property type="match status" value="1"/>
</dbReference>
<dbReference type="GO" id="GO:0006229">
    <property type="term" value="P:dUTP biosynthetic process"/>
    <property type="evidence" value="ECO:0007669"/>
    <property type="project" value="InterPro"/>
</dbReference>
<dbReference type="InterPro" id="IPR033704">
    <property type="entry name" value="dUTPase_trimeric"/>
</dbReference>
<gene>
    <name evidence="4" type="ORF">DNFV4_00798</name>
</gene>
<feature type="region of interest" description="Disordered" evidence="3">
    <location>
        <begin position="337"/>
        <end position="369"/>
    </location>
</feature>
<dbReference type="RefSeq" id="WP_289267360.1">
    <property type="nucleotide sequence ID" value="NZ_OX365700.1"/>
</dbReference>
<dbReference type="Pfam" id="PF22769">
    <property type="entry name" value="DCD"/>
    <property type="match status" value="1"/>
</dbReference>
<dbReference type="InterPro" id="IPR036157">
    <property type="entry name" value="dUTPase-like_sf"/>
</dbReference>
<dbReference type="EMBL" id="OX365700">
    <property type="protein sequence ID" value="CAI4030370.1"/>
    <property type="molecule type" value="Genomic_DNA"/>
</dbReference>
<evidence type="ECO:0000256" key="2">
    <source>
        <dbReference type="ARBA" id="ARBA00023080"/>
    </source>
</evidence>
<keyword evidence="5" id="KW-1185">Reference proteome</keyword>
<reference evidence="4" key="1">
    <citation type="submission" date="2022-10" db="EMBL/GenBank/DDBJ databases">
        <authorList>
            <person name="Koch H."/>
        </authorList>
    </citation>
    <scope>NUCLEOTIDE SEQUENCE</scope>
    <source>
        <strain evidence="4">DNF</strain>
    </source>
</reference>
<evidence type="ECO:0000256" key="1">
    <source>
        <dbReference type="ARBA" id="ARBA00022801"/>
    </source>
</evidence>
<proteinExistence type="predicted"/>